<dbReference type="SMART" id="SM00220">
    <property type="entry name" value="S_TKc"/>
    <property type="match status" value="1"/>
</dbReference>
<dbReference type="GO" id="GO:0005524">
    <property type="term" value="F:ATP binding"/>
    <property type="evidence" value="ECO:0007669"/>
    <property type="project" value="UniProtKB-UniRule"/>
</dbReference>
<dbReference type="InterPro" id="IPR000719">
    <property type="entry name" value="Prot_kinase_dom"/>
</dbReference>
<dbReference type="EMBL" id="QEKW01000017">
    <property type="protein sequence ID" value="PVZ04549.1"/>
    <property type="molecule type" value="Genomic_DNA"/>
</dbReference>
<dbReference type="PROSITE" id="PS00107">
    <property type="entry name" value="PROTEIN_KINASE_ATP"/>
    <property type="match status" value="1"/>
</dbReference>
<evidence type="ECO:0000313" key="11">
    <source>
        <dbReference type="Proteomes" id="UP000245639"/>
    </source>
</evidence>
<dbReference type="Gene3D" id="1.10.510.10">
    <property type="entry name" value="Transferase(Phosphotransferase) domain 1"/>
    <property type="match status" value="1"/>
</dbReference>
<accession>A0A2U1EXB5</accession>
<keyword evidence="4 7" id="KW-0547">Nucleotide-binding</keyword>
<dbReference type="GO" id="GO:0004674">
    <property type="term" value="F:protein serine/threonine kinase activity"/>
    <property type="evidence" value="ECO:0007669"/>
    <property type="project" value="UniProtKB-KW"/>
</dbReference>
<proteinExistence type="predicted"/>
<dbReference type="FunFam" id="1.10.510.10:FF:000021">
    <property type="entry name" value="Serine/threonine protein kinase"/>
    <property type="match status" value="1"/>
</dbReference>
<dbReference type="Pfam" id="PF00069">
    <property type="entry name" value="Pkinase"/>
    <property type="match status" value="1"/>
</dbReference>
<dbReference type="OrthoDB" id="9762169at2"/>
<keyword evidence="3" id="KW-0808">Transferase</keyword>
<dbReference type="AlphaFoldDB" id="A0A2U1EXB5"/>
<dbReference type="EC" id="2.7.11.1" evidence="1"/>
<dbReference type="PROSITE" id="PS00108">
    <property type="entry name" value="PROTEIN_KINASE_ST"/>
    <property type="match status" value="1"/>
</dbReference>
<dbReference type="PANTHER" id="PTHR43289">
    <property type="entry name" value="MITOGEN-ACTIVATED PROTEIN KINASE KINASE KINASE 20-RELATED"/>
    <property type="match status" value="1"/>
</dbReference>
<protein>
    <recommendedName>
        <fullName evidence="1">non-specific serine/threonine protein kinase</fullName>
        <ecNumber evidence="1">2.7.11.1</ecNumber>
    </recommendedName>
</protein>
<dbReference type="InterPro" id="IPR008271">
    <property type="entry name" value="Ser/Thr_kinase_AS"/>
</dbReference>
<evidence type="ECO:0000256" key="5">
    <source>
        <dbReference type="ARBA" id="ARBA00022777"/>
    </source>
</evidence>
<organism evidence="10 11">
    <name type="scientific">Actinomycetospora cinnamomea</name>
    <dbReference type="NCBI Taxonomy" id="663609"/>
    <lineage>
        <taxon>Bacteria</taxon>
        <taxon>Bacillati</taxon>
        <taxon>Actinomycetota</taxon>
        <taxon>Actinomycetes</taxon>
        <taxon>Pseudonocardiales</taxon>
        <taxon>Pseudonocardiaceae</taxon>
        <taxon>Actinomycetospora</taxon>
    </lineage>
</organism>
<evidence type="ECO:0000256" key="4">
    <source>
        <dbReference type="ARBA" id="ARBA00022741"/>
    </source>
</evidence>
<feature type="domain" description="Protein kinase" evidence="9">
    <location>
        <begin position="9"/>
        <end position="276"/>
    </location>
</feature>
<comment type="caution">
    <text evidence="10">The sequence shown here is derived from an EMBL/GenBank/DDBJ whole genome shotgun (WGS) entry which is preliminary data.</text>
</comment>
<keyword evidence="6 7" id="KW-0067">ATP-binding</keyword>
<evidence type="ECO:0000259" key="9">
    <source>
        <dbReference type="PROSITE" id="PS50011"/>
    </source>
</evidence>
<dbReference type="InterPro" id="IPR017441">
    <property type="entry name" value="Protein_kinase_ATP_BS"/>
</dbReference>
<feature type="binding site" evidence="7">
    <location>
        <position position="38"/>
    </location>
    <ligand>
        <name>ATP</name>
        <dbReference type="ChEBI" id="CHEBI:30616"/>
    </ligand>
</feature>
<keyword evidence="11" id="KW-1185">Reference proteome</keyword>
<dbReference type="RefSeq" id="WP_116710545.1">
    <property type="nucleotide sequence ID" value="NZ_QEKW01000017.1"/>
</dbReference>
<evidence type="ECO:0000256" key="8">
    <source>
        <dbReference type="SAM" id="MobiDB-lite"/>
    </source>
</evidence>
<evidence type="ECO:0000256" key="1">
    <source>
        <dbReference type="ARBA" id="ARBA00012513"/>
    </source>
</evidence>
<dbReference type="CDD" id="cd14014">
    <property type="entry name" value="STKc_PknB_like"/>
    <property type="match status" value="1"/>
</dbReference>
<feature type="region of interest" description="Disordered" evidence="8">
    <location>
        <begin position="555"/>
        <end position="579"/>
    </location>
</feature>
<feature type="region of interest" description="Disordered" evidence="8">
    <location>
        <begin position="299"/>
        <end position="374"/>
    </location>
</feature>
<sequence length="589" mass="60713">MENEPFGEYVLQELLGRGGMGEVFRAYDTKRKRTVALKRLPAVLARDEAFRKRFRTESEVAARLTDPHVLPIHNFGEIDGRLFIDMRLVNGSDLAAVLSRRGALEPAVAVDVLTQVAAALDAAHRDELVHRDVKPSNVLLTLDETEEEIGFAYLTDFGVAQVGGADTSLSTTNAVAGTLDYIAPERFTSRRAGHRADVYSLGCVLYEMLTGDRPFPVQSLPEAMHAHIYTPPPKPSEAVPTVPEGLDAVVARAMAKSPDDRYPTCAEMAADARAALAGRQIGDGVGPAALPEALVETADPPAVGAPSTLPPAGEGGEDSRAPEQDGAPRPAAAIESVPPAQPEPSPGVPPAEPPTPPAPPVEPVTPVPSGRPRRRPLATAAAALGAAAAITAAVVVVDYVASPGESRADTVASESAPTAPTAAPATAPAAPVAAPVVPAVDGVFAGRSSGNEITVAVATRNGQVAAYICDGESVEAWLDGEIQNREVRLRNAKGATLSATVTDSAAFGTMTVRGRTLPFSAQLAPAPAGLYEARSGGTRTGWIVLADGSQVGLSQTNGVSTPAPELDPATGTAQGPNGPIRAVALTGAE</sequence>
<dbReference type="PANTHER" id="PTHR43289:SF6">
    <property type="entry name" value="SERINE_THREONINE-PROTEIN KINASE NEKL-3"/>
    <property type="match status" value="1"/>
</dbReference>
<gene>
    <name evidence="10" type="ORF">C8D89_1172</name>
</gene>
<evidence type="ECO:0000313" key="10">
    <source>
        <dbReference type="EMBL" id="PVZ04549.1"/>
    </source>
</evidence>
<dbReference type="InterPro" id="IPR011009">
    <property type="entry name" value="Kinase-like_dom_sf"/>
</dbReference>
<dbReference type="Gene3D" id="3.30.200.20">
    <property type="entry name" value="Phosphorylase Kinase, domain 1"/>
    <property type="match status" value="1"/>
</dbReference>
<evidence type="ECO:0000256" key="3">
    <source>
        <dbReference type="ARBA" id="ARBA00022679"/>
    </source>
</evidence>
<keyword evidence="2 10" id="KW-0723">Serine/threonine-protein kinase</keyword>
<dbReference type="Proteomes" id="UP000245639">
    <property type="component" value="Unassembled WGS sequence"/>
</dbReference>
<keyword evidence="5 10" id="KW-0418">Kinase</keyword>
<reference evidence="10 11" key="1">
    <citation type="submission" date="2018-04" db="EMBL/GenBank/DDBJ databases">
        <title>Genomic Encyclopedia of Type Strains, Phase IV (KMG-IV): sequencing the most valuable type-strain genomes for metagenomic binning, comparative biology and taxonomic classification.</title>
        <authorList>
            <person name="Goeker M."/>
        </authorList>
    </citation>
    <scope>NUCLEOTIDE SEQUENCE [LARGE SCALE GENOMIC DNA]</scope>
    <source>
        <strain evidence="10 11">DSM 45771</strain>
    </source>
</reference>
<evidence type="ECO:0000256" key="6">
    <source>
        <dbReference type="ARBA" id="ARBA00022840"/>
    </source>
</evidence>
<feature type="compositionally biased region" description="Pro residues" evidence="8">
    <location>
        <begin position="339"/>
        <end position="366"/>
    </location>
</feature>
<evidence type="ECO:0000256" key="2">
    <source>
        <dbReference type="ARBA" id="ARBA00022527"/>
    </source>
</evidence>
<dbReference type="SUPFAM" id="SSF56112">
    <property type="entry name" value="Protein kinase-like (PK-like)"/>
    <property type="match status" value="1"/>
</dbReference>
<dbReference type="PROSITE" id="PS50011">
    <property type="entry name" value="PROTEIN_KINASE_DOM"/>
    <property type="match status" value="1"/>
</dbReference>
<evidence type="ECO:0000256" key="7">
    <source>
        <dbReference type="PROSITE-ProRule" id="PRU10141"/>
    </source>
</evidence>
<name>A0A2U1EXB5_9PSEU</name>